<dbReference type="InterPro" id="IPR001173">
    <property type="entry name" value="Glyco_trans_2-like"/>
</dbReference>
<evidence type="ECO:0000313" key="2">
    <source>
        <dbReference type="EMBL" id="AEN98640.1"/>
    </source>
</evidence>
<dbReference type="STRING" id="714313.LSA_01700"/>
<dbReference type="GO" id="GO:0016758">
    <property type="term" value="F:hexosyltransferase activity"/>
    <property type="evidence" value="ECO:0007669"/>
    <property type="project" value="UniProtKB-ARBA"/>
</dbReference>
<dbReference type="RefSeq" id="WP_014081503.1">
    <property type="nucleotide sequence ID" value="NC_015978.1"/>
</dbReference>
<dbReference type="AlphaFoldDB" id="G2KUX2"/>
<protein>
    <recommendedName>
        <fullName evidence="1">Glycosyltransferase 2-like domain-containing protein</fullName>
    </recommendedName>
</protein>
<dbReference type="CDD" id="cd00761">
    <property type="entry name" value="Glyco_tranf_GTA_type"/>
    <property type="match status" value="1"/>
</dbReference>
<keyword evidence="3" id="KW-1185">Reference proteome</keyword>
<dbReference type="OrthoDB" id="396512at2"/>
<dbReference type="SUPFAM" id="SSF53448">
    <property type="entry name" value="Nucleotide-diphospho-sugar transferases"/>
    <property type="match status" value="1"/>
</dbReference>
<dbReference type="PANTHER" id="PTHR22916:SF3">
    <property type="entry name" value="UDP-GLCNAC:BETAGAL BETA-1,3-N-ACETYLGLUCOSAMINYLTRANSFERASE-LIKE PROTEIN 1"/>
    <property type="match status" value="1"/>
</dbReference>
<dbReference type="EMBL" id="CP002461">
    <property type="protein sequence ID" value="AEN98640.1"/>
    <property type="molecule type" value="Genomic_DNA"/>
</dbReference>
<accession>G2KUX2</accession>
<dbReference type="eggNOG" id="COG1216">
    <property type="taxonomic scope" value="Bacteria"/>
</dbReference>
<dbReference type="Pfam" id="PF00535">
    <property type="entry name" value="Glycos_transf_2"/>
    <property type="match status" value="1"/>
</dbReference>
<evidence type="ECO:0000259" key="1">
    <source>
        <dbReference type="Pfam" id="PF00535"/>
    </source>
</evidence>
<organism evidence="2 3">
    <name type="scientific">Fructilactobacillus sanfranciscensis (strain TMW 1.1304)</name>
    <name type="common">Lactobacillus sanfranciscensis</name>
    <dbReference type="NCBI Taxonomy" id="714313"/>
    <lineage>
        <taxon>Bacteria</taxon>
        <taxon>Bacillati</taxon>
        <taxon>Bacillota</taxon>
        <taxon>Bacilli</taxon>
        <taxon>Lactobacillales</taxon>
        <taxon>Lactobacillaceae</taxon>
        <taxon>Fructilactobacillus</taxon>
    </lineage>
</organism>
<proteinExistence type="predicted"/>
<feature type="domain" description="Glycosyltransferase 2-like" evidence="1">
    <location>
        <begin position="8"/>
        <end position="169"/>
    </location>
</feature>
<name>G2KUX2_FRUST</name>
<dbReference type="HOGENOM" id="CLU_025996_25_1_9"/>
<dbReference type="PANTHER" id="PTHR22916">
    <property type="entry name" value="GLYCOSYLTRANSFERASE"/>
    <property type="match status" value="1"/>
</dbReference>
<reference evidence="2 3" key="1">
    <citation type="journal article" date="2011" name="Microb. Cell Fact.">
        <title>Genomic analysis reveals Lactobacillus sanfranciscensis as stable element in traditional sourdoughs.</title>
        <authorList>
            <person name="Vogel R.F."/>
            <person name="Pavlovic M."/>
            <person name="Ehrmann M.A."/>
            <person name="Wiezer A."/>
            <person name="Liesegang H."/>
            <person name="Offschanka S."/>
            <person name="Voget S."/>
            <person name="Angelov A."/>
            <person name="Bocker G."/>
            <person name="Liebl W."/>
        </authorList>
    </citation>
    <scope>NUCLEOTIDE SEQUENCE [LARGE SCALE GENOMIC DNA]</scope>
    <source>
        <strain evidence="2 3">TMW 1.1304</strain>
    </source>
</reference>
<sequence length="322" mass="37358">MKNKKLLSIIIPTHNSEKTIRECLSSIYCQLNKNIEVIVIDDGSTDKTVNVVKNEFSKFNVYCQNCKGVGAARNLGISLAQGQYIWFVDSDDSIAVNAISLDFLNILRKDYDLIIFGFSKNKDGNSSLVKFEESFSFKNNWHDNFENVFSNTDLNPPWNKIYNKEIIKKSNTGFGAFRSGEDALFNYKIIPYTHRIYVSSKVLYNYNLFVNSSYKKAWNENLRTNNLERLSILYKLINSFDINTNNCILNSELNDTLLGEEINIFKKYKGEINFKKYSYEMNSLLKDYNIYLRKTLNKQSIKGLVVRSKVLSYLFIKICKGR</sequence>
<dbReference type="InterPro" id="IPR029044">
    <property type="entry name" value="Nucleotide-diphossugar_trans"/>
</dbReference>
<evidence type="ECO:0000313" key="3">
    <source>
        <dbReference type="Proteomes" id="UP000001285"/>
    </source>
</evidence>
<dbReference type="KEGG" id="lsn:LSA_01700"/>
<gene>
    <name evidence="2" type="ordered locus">LSA_01700</name>
</gene>
<dbReference type="Gene3D" id="3.90.550.10">
    <property type="entry name" value="Spore Coat Polysaccharide Biosynthesis Protein SpsA, Chain A"/>
    <property type="match status" value="1"/>
</dbReference>
<dbReference type="Proteomes" id="UP000001285">
    <property type="component" value="Chromosome"/>
</dbReference>